<evidence type="ECO:0000256" key="12">
    <source>
        <dbReference type="ARBA" id="ARBA00023228"/>
    </source>
</evidence>
<dbReference type="PANTHER" id="PTHR11024:SF2">
    <property type="entry name" value="PROTEIN SEC13 HOMOLOG"/>
    <property type="match status" value="1"/>
</dbReference>
<accession>A0AAV5TT54</accession>
<keyword evidence="5" id="KW-0813">Transport</keyword>
<dbReference type="Pfam" id="PF00400">
    <property type="entry name" value="WD40"/>
    <property type="match status" value="6"/>
</dbReference>
<evidence type="ECO:0000256" key="8">
    <source>
        <dbReference type="ARBA" id="ARBA00022816"/>
    </source>
</evidence>
<keyword evidence="16" id="KW-1185">Reference proteome</keyword>
<sequence>PFPAMATVVSRVDTAHTDAINDAQLNYHGTRLATCSNDRSIKVFDVKPNGQSYPMAELSGHNGPVWKLSWAHPRFDSVLASAGYDKKVVLWQETGGRFSQMHEYGEHEASVNAVAFAPHQYGLVLASASSDGSFAVLSFDADARQWAVARVTKAHDQGVNAISWAPTVNLGAFEGRGEGARRLVTAGNDKLVKIWCQSEPGAPWQLEKQLSGHTDFVRDVAWNPVVHHDTLTIASCGQDRSLLLWRCRGTGDGEWSCKQLERAEGALWHVSWSQCGSILALSGEDNKIVYWKENLQKEWTRSAEDDQQRQ</sequence>
<protein>
    <recommendedName>
        <fullName evidence="4">Protein SEC13 homolog</fullName>
    </recommendedName>
</protein>
<evidence type="ECO:0000256" key="6">
    <source>
        <dbReference type="ARBA" id="ARBA00022574"/>
    </source>
</evidence>
<keyword evidence="6 14" id="KW-0853">WD repeat</keyword>
<dbReference type="InterPro" id="IPR037363">
    <property type="entry name" value="Sec13/Seh1_fam"/>
</dbReference>
<evidence type="ECO:0000256" key="14">
    <source>
        <dbReference type="PROSITE-ProRule" id="PRU00221"/>
    </source>
</evidence>
<organism evidence="15 16">
    <name type="scientific">Pristionchus entomophagus</name>
    <dbReference type="NCBI Taxonomy" id="358040"/>
    <lineage>
        <taxon>Eukaryota</taxon>
        <taxon>Metazoa</taxon>
        <taxon>Ecdysozoa</taxon>
        <taxon>Nematoda</taxon>
        <taxon>Chromadorea</taxon>
        <taxon>Rhabditida</taxon>
        <taxon>Rhabditina</taxon>
        <taxon>Diplogasteromorpha</taxon>
        <taxon>Diplogasteroidea</taxon>
        <taxon>Neodiplogasteridae</taxon>
        <taxon>Pristionchus</taxon>
    </lineage>
</organism>
<keyword evidence="8" id="KW-0509">mRNA transport</keyword>
<dbReference type="GO" id="GO:0032008">
    <property type="term" value="P:positive regulation of TOR signaling"/>
    <property type="evidence" value="ECO:0007669"/>
    <property type="project" value="TreeGrafter"/>
</dbReference>
<evidence type="ECO:0000256" key="4">
    <source>
        <dbReference type="ARBA" id="ARBA00019195"/>
    </source>
</evidence>
<dbReference type="InterPro" id="IPR036322">
    <property type="entry name" value="WD40_repeat_dom_sf"/>
</dbReference>
<dbReference type="InterPro" id="IPR001680">
    <property type="entry name" value="WD40_rpt"/>
</dbReference>
<feature type="non-terminal residue" evidence="15">
    <location>
        <position position="1"/>
    </location>
</feature>
<keyword evidence="13" id="KW-0539">Nucleus</keyword>
<dbReference type="SMART" id="SM00320">
    <property type="entry name" value="WD40"/>
    <property type="match status" value="6"/>
</dbReference>
<evidence type="ECO:0000256" key="9">
    <source>
        <dbReference type="ARBA" id="ARBA00022927"/>
    </source>
</evidence>
<dbReference type="GO" id="GO:0031080">
    <property type="term" value="C:nuclear pore outer ring"/>
    <property type="evidence" value="ECO:0007669"/>
    <property type="project" value="TreeGrafter"/>
</dbReference>
<dbReference type="SUPFAM" id="SSF50978">
    <property type="entry name" value="WD40 repeat-like"/>
    <property type="match status" value="1"/>
</dbReference>
<evidence type="ECO:0000256" key="3">
    <source>
        <dbReference type="ARBA" id="ARBA00010102"/>
    </source>
</evidence>
<dbReference type="GO" id="GO:0005198">
    <property type="term" value="F:structural molecule activity"/>
    <property type="evidence" value="ECO:0007669"/>
    <property type="project" value="InterPro"/>
</dbReference>
<name>A0AAV5TT54_9BILA</name>
<dbReference type="EMBL" id="BTSX01000004">
    <property type="protein sequence ID" value="GMS97414.1"/>
    <property type="molecule type" value="Genomic_DNA"/>
</dbReference>
<dbReference type="GO" id="GO:0030127">
    <property type="term" value="C:COPII vesicle coat"/>
    <property type="evidence" value="ECO:0007669"/>
    <property type="project" value="TreeGrafter"/>
</dbReference>
<evidence type="ECO:0000256" key="11">
    <source>
        <dbReference type="ARBA" id="ARBA00023132"/>
    </source>
</evidence>
<evidence type="ECO:0000256" key="1">
    <source>
        <dbReference type="ARBA" id="ARBA00004371"/>
    </source>
</evidence>
<evidence type="ECO:0000256" key="13">
    <source>
        <dbReference type="ARBA" id="ARBA00023242"/>
    </source>
</evidence>
<gene>
    <name evidence="15" type="ORF">PENTCL1PPCAC_19589</name>
</gene>
<feature type="repeat" description="WD" evidence="14">
    <location>
        <begin position="210"/>
        <end position="245"/>
    </location>
</feature>
<keyword evidence="7" id="KW-0677">Repeat</keyword>
<keyword evidence="11" id="KW-0906">Nuclear pore complex</keyword>
<comment type="similarity">
    <text evidence="3">Belongs to the WD repeat SEC13 family.</text>
</comment>
<dbReference type="Proteomes" id="UP001432027">
    <property type="component" value="Unassembled WGS sequence"/>
</dbReference>
<proteinExistence type="inferred from homology"/>
<dbReference type="AlphaFoldDB" id="A0AAV5TT54"/>
<feature type="repeat" description="WD" evidence="14">
    <location>
        <begin position="58"/>
        <end position="92"/>
    </location>
</feature>
<dbReference type="GO" id="GO:0032527">
    <property type="term" value="P:protein exit from endoplasmic reticulum"/>
    <property type="evidence" value="ECO:0007669"/>
    <property type="project" value="TreeGrafter"/>
</dbReference>
<evidence type="ECO:0000313" key="16">
    <source>
        <dbReference type="Proteomes" id="UP001432027"/>
    </source>
</evidence>
<dbReference type="GO" id="GO:0005764">
    <property type="term" value="C:lysosome"/>
    <property type="evidence" value="ECO:0007669"/>
    <property type="project" value="UniProtKB-SubCell"/>
</dbReference>
<dbReference type="InterPro" id="IPR015943">
    <property type="entry name" value="WD40/YVTN_repeat-like_dom_sf"/>
</dbReference>
<dbReference type="Gene3D" id="2.130.10.10">
    <property type="entry name" value="YVTN repeat-like/Quinoprotein amine dehydrogenase"/>
    <property type="match status" value="1"/>
</dbReference>
<keyword evidence="10" id="KW-0811">Translocation</keyword>
<reference evidence="15" key="1">
    <citation type="submission" date="2023-10" db="EMBL/GenBank/DDBJ databases">
        <title>Genome assembly of Pristionchus species.</title>
        <authorList>
            <person name="Yoshida K."/>
            <person name="Sommer R.J."/>
        </authorList>
    </citation>
    <scope>NUCLEOTIDE SEQUENCE</scope>
    <source>
        <strain evidence="15">RS0144</strain>
    </source>
</reference>
<dbReference type="PROSITE" id="PS50082">
    <property type="entry name" value="WD_REPEATS_2"/>
    <property type="match status" value="3"/>
</dbReference>
<dbReference type="GO" id="GO:0051028">
    <property type="term" value="P:mRNA transport"/>
    <property type="evidence" value="ECO:0007669"/>
    <property type="project" value="UniProtKB-KW"/>
</dbReference>
<comment type="caution">
    <text evidence="15">The sequence shown here is derived from an EMBL/GenBank/DDBJ whole genome shotgun (WGS) entry which is preliminary data.</text>
</comment>
<evidence type="ECO:0000256" key="10">
    <source>
        <dbReference type="ARBA" id="ARBA00023010"/>
    </source>
</evidence>
<keyword evidence="9" id="KW-0653">Protein transport</keyword>
<dbReference type="GO" id="GO:0006606">
    <property type="term" value="P:protein import into nucleus"/>
    <property type="evidence" value="ECO:0007669"/>
    <property type="project" value="TreeGrafter"/>
</dbReference>
<evidence type="ECO:0000256" key="5">
    <source>
        <dbReference type="ARBA" id="ARBA00022448"/>
    </source>
</evidence>
<evidence type="ECO:0000256" key="7">
    <source>
        <dbReference type="ARBA" id="ARBA00022737"/>
    </source>
</evidence>
<feature type="repeat" description="WD" evidence="14">
    <location>
        <begin position="13"/>
        <end position="47"/>
    </location>
</feature>
<evidence type="ECO:0000256" key="2">
    <source>
        <dbReference type="ARBA" id="ARBA00004567"/>
    </source>
</evidence>
<dbReference type="GO" id="GO:0090114">
    <property type="term" value="P:COPII-coated vesicle budding"/>
    <property type="evidence" value="ECO:0007669"/>
    <property type="project" value="TreeGrafter"/>
</dbReference>
<dbReference type="PANTHER" id="PTHR11024">
    <property type="entry name" value="NUCLEAR PORE COMPLEX PROTEIN SEC13 / SEH1 FAMILY MEMBER"/>
    <property type="match status" value="1"/>
</dbReference>
<comment type="subcellular location">
    <subcellularLocation>
        <location evidence="1">Lysosome</location>
    </subcellularLocation>
    <subcellularLocation>
        <location evidence="2">Nucleus</location>
        <location evidence="2">Nuclear pore complex</location>
    </subcellularLocation>
</comment>
<evidence type="ECO:0000313" key="15">
    <source>
        <dbReference type="EMBL" id="GMS97414.1"/>
    </source>
</evidence>
<keyword evidence="12" id="KW-0458">Lysosome</keyword>